<dbReference type="InterPro" id="IPR000595">
    <property type="entry name" value="cNMP-bd_dom"/>
</dbReference>
<dbReference type="FunFam" id="2.60.120.10:FF:000002">
    <property type="entry name" value="Cyclic nucleotide gated channel alpha 1a"/>
    <property type="match status" value="1"/>
</dbReference>
<dbReference type="Pfam" id="PF16526">
    <property type="entry name" value="CLZ"/>
    <property type="match status" value="1"/>
</dbReference>
<evidence type="ECO:0000256" key="6">
    <source>
        <dbReference type="ARBA" id="ARBA00023136"/>
    </source>
</evidence>
<dbReference type="SUPFAM" id="SSF51206">
    <property type="entry name" value="cAMP-binding domain-like"/>
    <property type="match status" value="1"/>
</dbReference>
<dbReference type="EMBL" id="LUCM01001395">
    <property type="protein sequence ID" value="KAA0198985.1"/>
    <property type="molecule type" value="Genomic_DNA"/>
</dbReference>
<dbReference type="Gene3D" id="1.20.5.300">
    <property type="match status" value="1"/>
</dbReference>
<dbReference type="GO" id="GO:0030553">
    <property type="term" value="F:cGMP binding"/>
    <property type="evidence" value="ECO:0007669"/>
    <property type="project" value="TreeGrafter"/>
</dbReference>
<evidence type="ECO:0000256" key="4">
    <source>
        <dbReference type="ARBA" id="ARBA00022989"/>
    </source>
</evidence>
<evidence type="ECO:0000313" key="12">
    <source>
        <dbReference type="Proteomes" id="UP000728185"/>
    </source>
</evidence>
<evidence type="ECO:0000256" key="3">
    <source>
        <dbReference type="ARBA" id="ARBA00022692"/>
    </source>
</evidence>
<dbReference type="CDD" id="cd00038">
    <property type="entry name" value="CAP_ED"/>
    <property type="match status" value="1"/>
</dbReference>
<keyword evidence="5" id="KW-0406">Ion transport</keyword>
<keyword evidence="2" id="KW-0813">Transport</keyword>
<feature type="region of interest" description="Disordered" evidence="9">
    <location>
        <begin position="265"/>
        <end position="298"/>
    </location>
</feature>
<evidence type="ECO:0000313" key="11">
    <source>
        <dbReference type="EMBL" id="KAA0198985.1"/>
    </source>
</evidence>
<keyword evidence="12" id="KW-1185">Reference proteome</keyword>
<dbReference type="OrthoDB" id="6275441at2759"/>
<dbReference type="Pfam" id="PF00027">
    <property type="entry name" value="cNMP_binding"/>
    <property type="match status" value="1"/>
</dbReference>
<feature type="compositionally biased region" description="Polar residues" evidence="9">
    <location>
        <begin position="272"/>
        <end position="286"/>
    </location>
</feature>
<dbReference type="GO" id="GO:0044877">
    <property type="term" value="F:protein-containing complex binding"/>
    <property type="evidence" value="ECO:0007669"/>
    <property type="project" value="TreeGrafter"/>
</dbReference>
<dbReference type="GO" id="GO:0005223">
    <property type="term" value="F:intracellularly cGMP-activated cation channel activity"/>
    <property type="evidence" value="ECO:0007669"/>
    <property type="project" value="TreeGrafter"/>
</dbReference>
<evidence type="ECO:0000256" key="9">
    <source>
        <dbReference type="SAM" id="MobiDB-lite"/>
    </source>
</evidence>
<feature type="domain" description="Cyclic nucleotide-binding" evidence="10">
    <location>
        <begin position="1"/>
        <end position="100"/>
    </location>
</feature>
<dbReference type="SMART" id="SM00100">
    <property type="entry name" value="cNMP"/>
    <property type="match status" value="1"/>
</dbReference>
<evidence type="ECO:0000256" key="7">
    <source>
        <dbReference type="ARBA" id="ARBA00023286"/>
    </source>
</evidence>
<evidence type="ECO:0000259" key="10">
    <source>
        <dbReference type="PROSITE" id="PS50042"/>
    </source>
</evidence>
<dbReference type="Proteomes" id="UP000728185">
    <property type="component" value="Unassembled WGS sequence"/>
</dbReference>
<dbReference type="GO" id="GO:0005886">
    <property type="term" value="C:plasma membrane"/>
    <property type="evidence" value="ECO:0007669"/>
    <property type="project" value="TreeGrafter"/>
</dbReference>
<dbReference type="PANTHER" id="PTHR45638:SF11">
    <property type="entry name" value="CYCLIC NUCLEOTIDE-GATED CATION CHANNEL SUBUNIT A"/>
    <property type="match status" value="1"/>
</dbReference>
<sequence length="298" mass="32894">DCDPGLLVELVLKLQLQVFSPGDYICRKGDIGKEMYIVKRGKLSVVSEDGKTVFVTLGEGSVFGEISILDIAGNKTGNRRSANVRSVGYSDLFCLSKDDLWDALTEYPEAKEILMQRGEEILRKDNLIDEEVLRKAQEKKETIEQCVSRIDSTLNQMSTRLARLIGEFGASQAKLKRRLTRLEEYQYFLENQIPDSAFIGSAEQGEIRNTSFLCPGPQLPGQIATTSYQPGSLAVPTTSGTSGQSPLVPTFVRVQRDSIISIGSNSDRRESLSSLGSTMTCTTIPSVASDPREQRKLK</sequence>
<dbReference type="InterPro" id="IPR050866">
    <property type="entry name" value="CNG_cation_channel"/>
</dbReference>
<gene>
    <name evidence="11" type="ORF">FBUS_09633</name>
</gene>
<evidence type="ECO:0000256" key="1">
    <source>
        <dbReference type="ARBA" id="ARBA00004141"/>
    </source>
</evidence>
<dbReference type="PROSITE" id="PS00888">
    <property type="entry name" value="CNMP_BINDING_1"/>
    <property type="match status" value="1"/>
</dbReference>
<dbReference type="PROSITE" id="PS50042">
    <property type="entry name" value="CNMP_BINDING_3"/>
    <property type="match status" value="1"/>
</dbReference>
<keyword evidence="3" id="KW-0812">Transmembrane</keyword>
<evidence type="ECO:0000256" key="5">
    <source>
        <dbReference type="ARBA" id="ARBA00023065"/>
    </source>
</evidence>
<dbReference type="GO" id="GO:0017071">
    <property type="term" value="C:intracellular cyclic nucleotide activated cation channel complex"/>
    <property type="evidence" value="ECO:0007669"/>
    <property type="project" value="TreeGrafter"/>
</dbReference>
<evidence type="ECO:0000256" key="2">
    <source>
        <dbReference type="ARBA" id="ARBA00022448"/>
    </source>
</evidence>
<keyword evidence="6" id="KW-0472">Membrane</keyword>
<keyword evidence="8" id="KW-0407">Ion channel</keyword>
<organism evidence="11 12">
    <name type="scientific">Fasciolopsis buskii</name>
    <dbReference type="NCBI Taxonomy" id="27845"/>
    <lineage>
        <taxon>Eukaryota</taxon>
        <taxon>Metazoa</taxon>
        <taxon>Spiralia</taxon>
        <taxon>Lophotrochozoa</taxon>
        <taxon>Platyhelminthes</taxon>
        <taxon>Trematoda</taxon>
        <taxon>Digenea</taxon>
        <taxon>Plagiorchiida</taxon>
        <taxon>Echinostomata</taxon>
        <taxon>Echinostomatoidea</taxon>
        <taxon>Fasciolidae</taxon>
        <taxon>Fasciolopsis</taxon>
    </lineage>
</organism>
<dbReference type="InterPro" id="IPR018490">
    <property type="entry name" value="cNMP-bd_dom_sf"/>
</dbReference>
<protein>
    <submittedName>
        <fullName evidence="11">Cyclic nucleotide-gated cation channel alpha-3</fullName>
    </submittedName>
</protein>
<feature type="non-terminal residue" evidence="11">
    <location>
        <position position="1"/>
    </location>
</feature>
<keyword evidence="4" id="KW-1133">Transmembrane helix</keyword>
<comment type="subcellular location">
    <subcellularLocation>
        <location evidence="1">Membrane</location>
        <topology evidence="1">Multi-pass membrane protein</topology>
    </subcellularLocation>
</comment>
<reference evidence="11" key="1">
    <citation type="submission" date="2019-05" db="EMBL/GenBank/DDBJ databases">
        <title>Annotation for the trematode Fasciolopsis buski.</title>
        <authorList>
            <person name="Choi Y.-J."/>
        </authorList>
    </citation>
    <scope>NUCLEOTIDE SEQUENCE</scope>
    <source>
        <strain evidence="11">HT</strain>
        <tissue evidence="11">Whole worm</tissue>
    </source>
</reference>
<keyword evidence="7" id="KW-1071">Ligand-gated ion channel</keyword>
<dbReference type="AlphaFoldDB" id="A0A8E0S4M2"/>
<dbReference type="PANTHER" id="PTHR45638">
    <property type="entry name" value="CYCLIC NUCLEOTIDE-GATED CATION CHANNEL SUBUNIT A"/>
    <property type="match status" value="1"/>
</dbReference>
<dbReference type="GO" id="GO:0005222">
    <property type="term" value="F:intracellularly cAMP-activated cation channel activity"/>
    <property type="evidence" value="ECO:0007669"/>
    <property type="project" value="TreeGrafter"/>
</dbReference>
<dbReference type="PROSITE" id="PS00889">
    <property type="entry name" value="CNMP_BINDING_2"/>
    <property type="match status" value="1"/>
</dbReference>
<dbReference type="InterPro" id="IPR032406">
    <property type="entry name" value="CLZ_dom"/>
</dbReference>
<evidence type="ECO:0000256" key="8">
    <source>
        <dbReference type="ARBA" id="ARBA00023303"/>
    </source>
</evidence>
<dbReference type="InterPro" id="IPR018488">
    <property type="entry name" value="cNMP-bd_CS"/>
</dbReference>
<dbReference type="Gene3D" id="2.60.120.10">
    <property type="entry name" value="Jelly Rolls"/>
    <property type="match status" value="1"/>
</dbReference>
<accession>A0A8E0S4M2</accession>
<comment type="caution">
    <text evidence="11">The sequence shown here is derived from an EMBL/GenBank/DDBJ whole genome shotgun (WGS) entry which is preliminary data.</text>
</comment>
<proteinExistence type="predicted"/>
<dbReference type="InterPro" id="IPR014710">
    <property type="entry name" value="RmlC-like_jellyroll"/>
</dbReference>
<name>A0A8E0S4M2_9TREM</name>